<evidence type="ECO:0000313" key="3">
    <source>
        <dbReference type="Proteomes" id="UP000076503"/>
    </source>
</evidence>
<keyword evidence="1" id="KW-0732">Signal</keyword>
<evidence type="ECO:0000256" key="1">
    <source>
        <dbReference type="SAM" id="SignalP"/>
    </source>
</evidence>
<dbReference type="AlphaFoldDB" id="A0A167EKR6"/>
<reference evidence="2 3" key="1">
    <citation type="submission" date="2013-07" db="EMBL/GenBank/DDBJ databases">
        <title>Comparative Genomic and Metabolomic Analysis of Twelve Strains of Pseudoalteromonas luteoviolacea.</title>
        <authorList>
            <person name="Vynne N.G."/>
            <person name="Mansson M."/>
            <person name="Gram L."/>
        </authorList>
    </citation>
    <scope>NUCLEOTIDE SEQUENCE [LARGE SCALE GENOMIC DNA]</scope>
    <source>
        <strain evidence="2 3">H33</strain>
    </source>
</reference>
<dbReference type="OrthoDB" id="6316059at2"/>
<protein>
    <submittedName>
        <fullName evidence="2">Uncharacterized protein</fullName>
    </submittedName>
</protein>
<feature type="chain" id="PRO_5007885809" evidence="1">
    <location>
        <begin position="25"/>
        <end position="202"/>
    </location>
</feature>
<comment type="caution">
    <text evidence="2">The sequence shown here is derived from an EMBL/GenBank/DDBJ whole genome shotgun (WGS) entry which is preliminary data.</text>
</comment>
<evidence type="ECO:0000313" key="2">
    <source>
        <dbReference type="EMBL" id="KZN50897.1"/>
    </source>
</evidence>
<dbReference type="Proteomes" id="UP000076503">
    <property type="component" value="Unassembled WGS sequence"/>
</dbReference>
<organism evidence="2 3">
    <name type="scientific">Pseudoalteromonas luteoviolacea H33</name>
    <dbReference type="NCBI Taxonomy" id="1365251"/>
    <lineage>
        <taxon>Bacteria</taxon>
        <taxon>Pseudomonadati</taxon>
        <taxon>Pseudomonadota</taxon>
        <taxon>Gammaproteobacteria</taxon>
        <taxon>Alteromonadales</taxon>
        <taxon>Pseudoalteromonadaceae</taxon>
        <taxon>Pseudoalteromonas</taxon>
    </lineage>
</organism>
<accession>A0A167EKR6</accession>
<dbReference type="RefSeq" id="WP_063361672.1">
    <property type="nucleotide sequence ID" value="NZ_AUXZ01000070.1"/>
</dbReference>
<sequence>MKTFNYAYVLLSLIILSFSANLLANSGGENSNTQAVTEPVLTEYKHQGVTYPPVLFVTNIEDSNFTDSLDGYEAFSKLDKEAVGLPIGLRVLKLHRTKQDATQFSSLMLSASTLGIIPIVSNTEFKVRYDIFVQGKSIAHFEYSMDSTDVGNMWTQAYNKRETKPSEVQFLADTIPAFLNELSNSKEVKLAFAEYEEYFGDL</sequence>
<dbReference type="EMBL" id="AUXZ01000070">
    <property type="protein sequence ID" value="KZN50897.1"/>
    <property type="molecule type" value="Genomic_DNA"/>
</dbReference>
<feature type="signal peptide" evidence="1">
    <location>
        <begin position="1"/>
        <end position="24"/>
    </location>
</feature>
<proteinExistence type="predicted"/>
<name>A0A167EKR6_9GAMM</name>
<gene>
    <name evidence="2" type="ORF">N476_14745</name>
</gene>
<dbReference type="PATRIC" id="fig|1365251.3.peg.2162"/>